<reference evidence="5 6" key="1">
    <citation type="journal article" date="2023" name="ISME J.">
        <title>Cultivation and genomic characterization of novel and ubiquitous marine nitrite-oxidizing bacteria from the Nitrospirales.</title>
        <authorList>
            <person name="Mueller A.J."/>
            <person name="Daebeler A."/>
            <person name="Herbold C.W."/>
            <person name="Kirkegaard R.H."/>
            <person name="Daims H."/>
        </authorList>
    </citation>
    <scope>NUCLEOTIDE SEQUENCE [LARGE SCALE GENOMIC DNA]</scope>
    <source>
        <strain evidence="5 6">EB</strain>
    </source>
</reference>
<dbReference type="Gene3D" id="3.10.350.10">
    <property type="entry name" value="LysM domain"/>
    <property type="match status" value="2"/>
</dbReference>
<dbReference type="SUPFAM" id="SSF53955">
    <property type="entry name" value="Lysozyme-like"/>
    <property type="match status" value="1"/>
</dbReference>
<dbReference type="CDD" id="cd16894">
    <property type="entry name" value="MltD-like"/>
    <property type="match status" value="1"/>
</dbReference>
<comment type="caution">
    <text evidence="5">The sequence shown here is derived from an EMBL/GenBank/DDBJ whole genome shotgun (WGS) entry which is preliminary data.</text>
</comment>
<dbReference type="EMBL" id="JAQOUE010000001">
    <property type="protein sequence ID" value="MDT7043644.1"/>
    <property type="molecule type" value="Genomic_DNA"/>
</dbReference>
<dbReference type="Pfam" id="PF01476">
    <property type="entry name" value="LysM"/>
    <property type="match status" value="2"/>
</dbReference>
<name>A0ABU3KBN5_9BACT</name>
<keyword evidence="6" id="KW-1185">Reference proteome</keyword>
<comment type="similarity">
    <text evidence="1">Belongs to the transglycosylase Slt family.</text>
</comment>
<feature type="domain" description="LysM" evidence="4">
    <location>
        <begin position="461"/>
        <end position="504"/>
    </location>
</feature>
<feature type="compositionally biased region" description="Polar residues" evidence="2">
    <location>
        <begin position="125"/>
        <end position="135"/>
    </location>
</feature>
<proteinExistence type="inferred from homology"/>
<evidence type="ECO:0000256" key="3">
    <source>
        <dbReference type="SAM" id="SignalP"/>
    </source>
</evidence>
<keyword evidence="3" id="KW-0732">Signal</keyword>
<feature type="compositionally biased region" description="Polar residues" evidence="2">
    <location>
        <begin position="86"/>
        <end position="112"/>
    </location>
</feature>
<dbReference type="Proteomes" id="UP001250932">
    <property type="component" value="Unassembled WGS sequence"/>
</dbReference>
<feature type="domain" description="LysM" evidence="4">
    <location>
        <begin position="518"/>
        <end position="561"/>
    </location>
</feature>
<dbReference type="CDD" id="cd00118">
    <property type="entry name" value="LysM"/>
    <property type="match status" value="2"/>
</dbReference>
<feature type="chain" id="PRO_5047455031" evidence="3">
    <location>
        <begin position="30"/>
        <end position="563"/>
    </location>
</feature>
<dbReference type="Pfam" id="PF01464">
    <property type="entry name" value="SLT"/>
    <property type="match status" value="1"/>
</dbReference>
<evidence type="ECO:0000313" key="6">
    <source>
        <dbReference type="Proteomes" id="UP001250932"/>
    </source>
</evidence>
<dbReference type="SUPFAM" id="SSF54106">
    <property type="entry name" value="LysM domain"/>
    <property type="match status" value="2"/>
</dbReference>
<dbReference type="SMART" id="SM00257">
    <property type="entry name" value="LysM"/>
    <property type="match status" value="2"/>
</dbReference>
<gene>
    <name evidence="5" type="ORF">PPG34_14900</name>
</gene>
<feature type="region of interest" description="Disordered" evidence="2">
    <location>
        <begin position="45"/>
        <end position="138"/>
    </location>
</feature>
<dbReference type="RefSeq" id="WP_313834210.1">
    <property type="nucleotide sequence ID" value="NZ_JAQOUE010000001.1"/>
</dbReference>
<accession>A0ABU3KBN5</accession>
<evidence type="ECO:0000259" key="4">
    <source>
        <dbReference type="PROSITE" id="PS51782"/>
    </source>
</evidence>
<evidence type="ECO:0000313" key="5">
    <source>
        <dbReference type="EMBL" id="MDT7043644.1"/>
    </source>
</evidence>
<dbReference type="Gene3D" id="1.10.530.10">
    <property type="match status" value="1"/>
</dbReference>
<dbReference type="InterPro" id="IPR018392">
    <property type="entry name" value="LysM"/>
</dbReference>
<organism evidence="5 6">
    <name type="scientific">Candidatus Nitronereus thalassa</name>
    <dbReference type="NCBI Taxonomy" id="3020898"/>
    <lineage>
        <taxon>Bacteria</taxon>
        <taxon>Pseudomonadati</taxon>
        <taxon>Nitrospirota</taxon>
        <taxon>Nitrospiria</taxon>
        <taxon>Nitrospirales</taxon>
        <taxon>Nitrospiraceae</taxon>
        <taxon>Candidatus Nitronereus</taxon>
    </lineage>
</organism>
<protein>
    <submittedName>
        <fullName evidence="5">LysM peptidoglycan-binding domain-containing protein</fullName>
    </submittedName>
</protein>
<dbReference type="PROSITE" id="PS51782">
    <property type="entry name" value="LYSM"/>
    <property type="match status" value="2"/>
</dbReference>
<dbReference type="PANTHER" id="PTHR37423:SF2">
    <property type="entry name" value="MEMBRANE-BOUND LYTIC MUREIN TRANSGLYCOSYLASE C"/>
    <property type="match status" value="1"/>
</dbReference>
<evidence type="ECO:0000256" key="1">
    <source>
        <dbReference type="ARBA" id="ARBA00007734"/>
    </source>
</evidence>
<sequence length="563" mass="63030">MNLLKKSMVRRVISTSVVILIALPSFSFAQSNAISVSQDLLPTTQSSSLAKGDSGPNSLGATGPTPPVEEEVNEEPGLQVEGGSSEIAQSGNLKGLSTSESVKSQTRVTPIKSSVGVLTDEPQELGNQSENSLKNIPQVPLLEAGKTLRNEGLQNHQLPLPSLEVGSTPKPWRYKKLFAASSSEVEPEPELPYGEISLILNPSVERNIRYFQTVIPERFQEWLDRFSKYKPVVDQFFAELGLPRELVYLSIIESGFNPRAYSRARAAGPWQFMKGTGKTYGLRVNWYLDERRDPIKSSVAAAQHLRDLYDRFGSWPLALAAYNAGAGKISRAIRKSGTRDYWKIRRTRYIRRETREYVPKFMAATIIATNPTLFGFRAGTTSEVHQYDEVLMHDTIHLRTVAKKTGLDFEDLRRLNPELRRSITPPEKEGYFLKVPVGMGYQVENIRDELKQWVQPPPQVTWYRVRSGDSLSVIAHRFNLSMSKLKSLNNLSGNLIHVGQRLRVGEGGGQTSGEGDAKWYKVRRGDSLWTIAKRFSVSVRDLKVLNNLPSSVIRAGRMLMVSP</sequence>
<dbReference type="InterPro" id="IPR036779">
    <property type="entry name" value="LysM_dom_sf"/>
</dbReference>
<evidence type="ECO:0000256" key="2">
    <source>
        <dbReference type="SAM" id="MobiDB-lite"/>
    </source>
</evidence>
<dbReference type="PANTHER" id="PTHR37423">
    <property type="entry name" value="SOLUBLE LYTIC MUREIN TRANSGLYCOSYLASE-RELATED"/>
    <property type="match status" value="1"/>
</dbReference>
<feature type="compositionally biased region" description="Polar residues" evidence="2">
    <location>
        <begin position="45"/>
        <end position="60"/>
    </location>
</feature>
<dbReference type="InterPro" id="IPR008258">
    <property type="entry name" value="Transglycosylase_SLT_dom_1"/>
</dbReference>
<feature type="signal peptide" evidence="3">
    <location>
        <begin position="1"/>
        <end position="29"/>
    </location>
</feature>
<dbReference type="InterPro" id="IPR023346">
    <property type="entry name" value="Lysozyme-like_dom_sf"/>
</dbReference>